<dbReference type="GO" id="GO:0071555">
    <property type="term" value="P:cell wall organization"/>
    <property type="evidence" value="ECO:0007669"/>
    <property type="project" value="UniProtKB-KW"/>
</dbReference>
<sequence length="375" mass="40530">MKGLLFLLFDLLRRFVRTLDPVLMPALLVLMGIGLVTQYSASNESVRGVAMQGAFYLVGLGGLWVVSRLPVPLLKQATPAIFVLSMLPMVAVLFIGSGKYGNHWINLGFFNVQPAELCKLTLPMLLAWHFDRHRLPPSLPVLLGALAIIAVPVGLTLLQRDLGTAVLILATGVFVLFLAGTSWWWWGAAAALGGGGFAIAMWAPMEWLWFLRPYQQERILTFRSPDNDPMGAGWNILQSQIAIGGGGLTGKGWGQGTQSHLNYLPEHTTDFAFSVLAEDFGWLGVALVLALYLLLIARCLWIAAESRDGYGRLLAGAIALSLFAFVFVNGGMIAGLLPVVGVPMPLLSYGGTSAVSILLGFGLVMAIRAHRPVHR</sequence>
<keyword evidence="3" id="KW-0328">Glycosyltransferase</keyword>
<dbReference type="GO" id="GO:0051301">
    <property type="term" value="P:cell division"/>
    <property type="evidence" value="ECO:0007669"/>
    <property type="project" value="InterPro"/>
</dbReference>
<comment type="subcellular location">
    <subcellularLocation>
        <location evidence="1">Membrane</location>
        <topology evidence="1">Multi-pass membrane protein</topology>
    </subcellularLocation>
</comment>
<evidence type="ECO:0000256" key="9">
    <source>
        <dbReference type="ARBA" id="ARBA00023136"/>
    </source>
</evidence>
<dbReference type="GO" id="GO:0008360">
    <property type="term" value="P:regulation of cell shape"/>
    <property type="evidence" value="ECO:0007669"/>
    <property type="project" value="UniProtKB-KW"/>
</dbReference>
<name>A0A4R3NDR8_9GAMM</name>
<dbReference type="AlphaFoldDB" id="A0A4R3NDR8"/>
<keyword evidence="7" id="KW-0573">Peptidoglycan synthesis</keyword>
<dbReference type="InterPro" id="IPR001182">
    <property type="entry name" value="FtsW/RodA"/>
</dbReference>
<dbReference type="InterPro" id="IPR018365">
    <property type="entry name" value="Cell_cycle_FtsW-rel_CS"/>
</dbReference>
<evidence type="ECO:0000256" key="1">
    <source>
        <dbReference type="ARBA" id="ARBA00004141"/>
    </source>
</evidence>
<evidence type="ECO:0000313" key="14">
    <source>
        <dbReference type="EMBL" id="TCT25334.1"/>
    </source>
</evidence>
<keyword evidence="10" id="KW-0961">Cell wall biogenesis/degradation</keyword>
<gene>
    <name evidence="14" type="ORF">EDC34_102222</name>
</gene>
<dbReference type="NCBIfam" id="TIGR02210">
    <property type="entry name" value="rodA_shape"/>
    <property type="match status" value="1"/>
</dbReference>
<keyword evidence="4" id="KW-0808">Transferase</keyword>
<dbReference type="EMBL" id="SMAP01000002">
    <property type="protein sequence ID" value="TCT25334.1"/>
    <property type="molecule type" value="Genomic_DNA"/>
</dbReference>
<evidence type="ECO:0000256" key="7">
    <source>
        <dbReference type="ARBA" id="ARBA00022984"/>
    </source>
</evidence>
<feature type="transmembrane region" description="Helical" evidence="13">
    <location>
        <begin position="346"/>
        <end position="367"/>
    </location>
</feature>
<evidence type="ECO:0000256" key="2">
    <source>
        <dbReference type="ARBA" id="ARBA00022475"/>
    </source>
</evidence>
<dbReference type="Proteomes" id="UP000295414">
    <property type="component" value="Unassembled WGS sequence"/>
</dbReference>
<evidence type="ECO:0000256" key="8">
    <source>
        <dbReference type="ARBA" id="ARBA00022989"/>
    </source>
</evidence>
<keyword evidence="2" id="KW-1003">Cell membrane</keyword>
<proteinExistence type="predicted"/>
<keyword evidence="8 13" id="KW-1133">Transmembrane helix</keyword>
<evidence type="ECO:0000256" key="4">
    <source>
        <dbReference type="ARBA" id="ARBA00022679"/>
    </source>
</evidence>
<feature type="transmembrane region" description="Helical" evidence="13">
    <location>
        <begin position="78"/>
        <end position="97"/>
    </location>
</feature>
<dbReference type="InterPro" id="IPR011923">
    <property type="entry name" value="RodA/MrdB"/>
</dbReference>
<evidence type="ECO:0000256" key="11">
    <source>
        <dbReference type="ARBA" id="ARBA00032370"/>
    </source>
</evidence>
<feature type="transmembrane region" description="Helical" evidence="13">
    <location>
        <begin position="53"/>
        <end position="71"/>
    </location>
</feature>
<keyword evidence="5 13" id="KW-0812">Transmembrane</keyword>
<dbReference type="GO" id="GO:0005886">
    <property type="term" value="C:plasma membrane"/>
    <property type="evidence" value="ECO:0007669"/>
    <property type="project" value="TreeGrafter"/>
</dbReference>
<evidence type="ECO:0000313" key="15">
    <source>
        <dbReference type="Proteomes" id="UP000295414"/>
    </source>
</evidence>
<feature type="transmembrane region" description="Helical" evidence="13">
    <location>
        <begin position="21"/>
        <end position="41"/>
    </location>
</feature>
<evidence type="ECO:0000256" key="6">
    <source>
        <dbReference type="ARBA" id="ARBA00022960"/>
    </source>
</evidence>
<feature type="transmembrane region" description="Helical" evidence="13">
    <location>
        <begin position="280"/>
        <end position="301"/>
    </location>
</feature>
<evidence type="ECO:0000256" key="13">
    <source>
        <dbReference type="SAM" id="Phobius"/>
    </source>
</evidence>
<keyword evidence="15" id="KW-1185">Reference proteome</keyword>
<keyword evidence="6" id="KW-0133">Cell shape</keyword>
<dbReference type="PANTHER" id="PTHR30474">
    <property type="entry name" value="CELL CYCLE PROTEIN"/>
    <property type="match status" value="1"/>
</dbReference>
<reference evidence="14 15" key="1">
    <citation type="submission" date="2019-03" db="EMBL/GenBank/DDBJ databases">
        <title>Genomic Encyclopedia of Type Strains, Phase IV (KMG-IV): sequencing the most valuable type-strain genomes for metagenomic binning, comparative biology and taxonomic classification.</title>
        <authorList>
            <person name="Goeker M."/>
        </authorList>
    </citation>
    <scope>NUCLEOTIDE SEQUENCE [LARGE SCALE GENOMIC DNA]</scope>
    <source>
        <strain evidence="14 15">DSM 13605</strain>
    </source>
</reference>
<feature type="transmembrane region" description="Helical" evidence="13">
    <location>
        <begin position="313"/>
        <end position="340"/>
    </location>
</feature>
<evidence type="ECO:0000256" key="12">
    <source>
        <dbReference type="ARBA" id="ARBA00033270"/>
    </source>
</evidence>
<dbReference type="GO" id="GO:0032153">
    <property type="term" value="C:cell division site"/>
    <property type="evidence" value="ECO:0007669"/>
    <property type="project" value="TreeGrafter"/>
</dbReference>
<dbReference type="GO" id="GO:0009252">
    <property type="term" value="P:peptidoglycan biosynthetic process"/>
    <property type="evidence" value="ECO:0007669"/>
    <property type="project" value="UniProtKB-KW"/>
</dbReference>
<evidence type="ECO:0000256" key="3">
    <source>
        <dbReference type="ARBA" id="ARBA00022676"/>
    </source>
</evidence>
<dbReference type="GO" id="GO:0015648">
    <property type="term" value="F:lipid-linked peptidoglycan transporter activity"/>
    <property type="evidence" value="ECO:0007669"/>
    <property type="project" value="TreeGrafter"/>
</dbReference>
<evidence type="ECO:0000256" key="5">
    <source>
        <dbReference type="ARBA" id="ARBA00022692"/>
    </source>
</evidence>
<dbReference type="GO" id="GO:0016757">
    <property type="term" value="F:glycosyltransferase activity"/>
    <property type="evidence" value="ECO:0007669"/>
    <property type="project" value="UniProtKB-KW"/>
</dbReference>
<protein>
    <recommendedName>
        <fullName evidence="12">Cell wall polymerase</fullName>
    </recommendedName>
    <alternativeName>
        <fullName evidence="11">Peptidoglycan polymerase</fullName>
    </alternativeName>
</protein>
<feature type="transmembrane region" description="Helical" evidence="13">
    <location>
        <begin position="139"/>
        <end position="158"/>
    </location>
</feature>
<accession>A0A4R3NDR8</accession>
<organism evidence="14 15">
    <name type="scientific">Thermomonas haemolytica</name>
    <dbReference type="NCBI Taxonomy" id="141949"/>
    <lineage>
        <taxon>Bacteria</taxon>
        <taxon>Pseudomonadati</taxon>
        <taxon>Pseudomonadota</taxon>
        <taxon>Gammaproteobacteria</taxon>
        <taxon>Lysobacterales</taxon>
        <taxon>Lysobacteraceae</taxon>
        <taxon>Thermomonas</taxon>
    </lineage>
</organism>
<dbReference type="Pfam" id="PF01098">
    <property type="entry name" value="FTSW_RODA_SPOVE"/>
    <property type="match status" value="1"/>
</dbReference>
<feature type="transmembrane region" description="Helical" evidence="13">
    <location>
        <begin position="165"/>
        <end position="186"/>
    </location>
</feature>
<keyword evidence="9 13" id="KW-0472">Membrane</keyword>
<dbReference type="PANTHER" id="PTHR30474:SF1">
    <property type="entry name" value="PEPTIDOGLYCAN GLYCOSYLTRANSFERASE MRDB"/>
    <property type="match status" value="1"/>
</dbReference>
<dbReference type="RefSeq" id="WP_114959391.1">
    <property type="nucleotide sequence ID" value="NZ_QLKV01000002.1"/>
</dbReference>
<dbReference type="PROSITE" id="PS00428">
    <property type="entry name" value="FTSW_RODA_SPOVE"/>
    <property type="match status" value="1"/>
</dbReference>
<evidence type="ECO:0000256" key="10">
    <source>
        <dbReference type="ARBA" id="ARBA00023316"/>
    </source>
</evidence>
<comment type="caution">
    <text evidence="14">The sequence shown here is derived from an EMBL/GenBank/DDBJ whole genome shotgun (WGS) entry which is preliminary data.</text>
</comment>